<feature type="compositionally biased region" description="Low complexity" evidence="6">
    <location>
        <begin position="36"/>
        <end position="52"/>
    </location>
</feature>
<gene>
    <name evidence="8" type="ORF">PGLA2088_LOCUS20463</name>
</gene>
<feature type="non-terminal residue" evidence="8">
    <location>
        <position position="1646"/>
    </location>
</feature>
<feature type="region of interest" description="Disordered" evidence="6">
    <location>
        <begin position="898"/>
        <end position="936"/>
    </location>
</feature>
<dbReference type="SUPFAM" id="SSF51735">
    <property type="entry name" value="NAD(P)-binding Rossmann-fold domains"/>
    <property type="match status" value="1"/>
</dbReference>
<evidence type="ECO:0000256" key="2">
    <source>
        <dbReference type="ARBA" id="ARBA00022723"/>
    </source>
</evidence>
<comment type="caution">
    <text evidence="8">The sequence shown here is derived from an EMBL/GenBank/DDBJ whole genome shotgun (WGS) entry which is preliminary data.</text>
</comment>
<proteinExistence type="predicted"/>
<evidence type="ECO:0000313" key="9">
    <source>
        <dbReference type="Proteomes" id="UP000626109"/>
    </source>
</evidence>
<dbReference type="EMBL" id="CAJNNW010025619">
    <property type="protein sequence ID" value="CAE8677804.1"/>
    <property type="molecule type" value="Genomic_DNA"/>
</dbReference>
<protein>
    <recommendedName>
        <fullName evidence="7">Alcohol dehydrogenase-like C-terminal domain-containing protein</fullName>
    </recommendedName>
</protein>
<evidence type="ECO:0000259" key="7">
    <source>
        <dbReference type="Pfam" id="PF00107"/>
    </source>
</evidence>
<keyword evidence="5" id="KW-0520">NAD</keyword>
<dbReference type="InterPro" id="IPR036291">
    <property type="entry name" value="NAD(P)-bd_dom_sf"/>
</dbReference>
<evidence type="ECO:0000256" key="5">
    <source>
        <dbReference type="ARBA" id="ARBA00023027"/>
    </source>
</evidence>
<dbReference type="InterPro" id="IPR013149">
    <property type="entry name" value="ADH-like_C"/>
</dbReference>
<dbReference type="GO" id="GO:0046872">
    <property type="term" value="F:metal ion binding"/>
    <property type="evidence" value="ECO:0007669"/>
    <property type="project" value="UniProtKB-KW"/>
</dbReference>
<keyword evidence="2" id="KW-0479">Metal-binding</keyword>
<evidence type="ECO:0000256" key="1">
    <source>
        <dbReference type="ARBA" id="ARBA00001947"/>
    </source>
</evidence>
<evidence type="ECO:0000256" key="4">
    <source>
        <dbReference type="ARBA" id="ARBA00023002"/>
    </source>
</evidence>
<name>A0A813JIU5_POLGL</name>
<dbReference type="Gene3D" id="3.40.50.720">
    <property type="entry name" value="NAD(P)-binding Rossmann-like Domain"/>
    <property type="match status" value="1"/>
</dbReference>
<sequence length="1646" mass="184632">MLPWSSALRCPGLRSALRSSRRPRLRSPEVRRIATGLSSSTSQAASASSGTSDFNRRCSPCGQGRSATTSVARGSSSAMATAAVFRGVGQPFELVEAQIPHFRGTVTASAATYSCASELFLGDLVSASQKGLALDDMTAANCSNQLLQTWPHTGFHYDPATKVKSIRIFKPWSREWPEERRVEAWKSLVTYIRNNNVKVLLGTSIGCIEDMDRQTWEWAKELLQMLGPEHLMGLAIGNELEMFHIFTRELNVDAKCLEKLWDGGYAWKWFKQVVSEFDGMGYERTPITSIFGGLALGGNTSFFYDIPEARVNTFLSKAVSEYKMRYVFTFNFYPYFDPHLDMDNYTEDQCTGSLAYSLCWEPNCNLPETTAVARKKMTNLTGNPDWPMWLGEVGWSSRYTASLLSDMKKCKDFSSAEVFQTFYQGFLGWNLSISNLTEPLTPPEQVFWFTMRDSSVFGIPEYFGLVSKCDDSHCKMTQDKPYVMSRPQSSRSGQGKKSTAVSPGHRFATSGRHLEGRSQDQKVSASAATFSCSSELFLGDVVSASQKGLALDDMTAANCSNQLLQTWPHTGFHYDPATKVKSIRIFKPWSREWPEERRVEAWKSLATYIRNNNVKVLLGTSIGCIEDMDRQTWEWAKELLQMLGPEHLMGLAIGNELEMFHIFTKELNVDAKCLEKLWDGGYAWKWFKQVVSEFDGMGYARTPITSIFGGLALGGNTSFFYDIPEARVNTFLSKAVSEYKMRYAFTFNFYPYFDPHLDMDNYTEDQCTGSLAYSLCWEPNCNLPETTAVARKKMTNLTGNPDWPMWLGEVGWSSRYTASLLSDMKKCKDFSSAEVFQTFYQGFLGWNLSISNLTEPLTPPEQVFWFTMRDSSVFGIPEYFGLVSKCDDSHCKMTQDKPYVMSRPQSSRSGQGKKSTAVSPGHRFATSGRHLEGRSQDQKVSASAATFSCSSELFLGDVVSASQKGLALDDMTAANCSNQLLQTWPHTGFHYDPATKVKSIRIFKPWSREWPEERRVEAWKSLATYIRNNNVKVLLGTSIGCIEDMDRQTWEWAKELLQMLGPEHLMGLAIGNELEMFHIFTKELNVDAKCLEKLWDGGYAWKWFKQVVSEFDGMGYARTPITSIFGGLALGGNTSFFYDIPEARVNTFLSKAVSEYKMRYAFTFNFYPYFDPHLDMDNYTEDQCTGSLAYSLCWEPNCNLPETTAVARKKMTNLTGNPDWPMWLGEVGWSSRYTASLLSDMKKCKDFSSAEVFQTFYQGFLGWNLSISNLTEPLTPPEQVFWFTMRDSSVFGIPEYFGLVSKCDDSHCKMTQDKPYVMSRPQSSRSGQGKKSTAVSPGHRFATSGRHLTQELGSAEQEASSVGWLTWAILYAAAVALCTAGVRAQRKESAHKSSKGRRAAQAAFAEQLAGDLSPESLRPRGVGYIERIGSAQTYFAEHAQGNTFVVSAACVPGLAMSSVLLSTPSVLHVLQVQRYEHNCAGLLGIYAVAWLKKRVGFESVYCLDVHPGRLKTAEKFGAIPLLVKGGDEDRLERASLIRERFPRGVDVAVEMTGARQVLSEGIQLLRNGGHYAFAGMVHPDSQLSSLTGEDIIRKCLTIRGAHNYTPWNLEEAVKFLNEFKEELPFESVLSPSSYNLSSIEAAMTEA</sequence>
<dbReference type="Proteomes" id="UP000626109">
    <property type="component" value="Unassembled WGS sequence"/>
</dbReference>
<feature type="compositionally biased region" description="Polar residues" evidence="6">
    <location>
        <begin position="486"/>
        <end position="501"/>
    </location>
</feature>
<accession>A0A813JIU5</accession>
<feature type="region of interest" description="Disordered" evidence="6">
    <location>
        <begin position="36"/>
        <end position="72"/>
    </location>
</feature>
<feature type="compositionally biased region" description="Polar residues" evidence="6">
    <location>
        <begin position="1320"/>
        <end position="1335"/>
    </location>
</feature>
<dbReference type="GO" id="GO:0005737">
    <property type="term" value="C:cytoplasm"/>
    <property type="evidence" value="ECO:0007669"/>
    <property type="project" value="TreeGrafter"/>
</dbReference>
<dbReference type="PANTHER" id="PTHR42940">
    <property type="entry name" value="ALCOHOL DEHYDROGENASE 1-RELATED"/>
    <property type="match status" value="1"/>
</dbReference>
<evidence type="ECO:0000256" key="3">
    <source>
        <dbReference type="ARBA" id="ARBA00022833"/>
    </source>
</evidence>
<feature type="region of interest" description="Disordered" evidence="6">
    <location>
        <begin position="1314"/>
        <end position="1341"/>
    </location>
</feature>
<dbReference type="InterPro" id="IPR017853">
    <property type="entry name" value="GH"/>
</dbReference>
<keyword evidence="4" id="KW-0560">Oxidoreductase</keyword>
<dbReference type="GO" id="GO:0004022">
    <property type="term" value="F:alcohol dehydrogenase (NAD+) activity"/>
    <property type="evidence" value="ECO:0007669"/>
    <property type="project" value="TreeGrafter"/>
</dbReference>
<dbReference type="SUPFAM" id="SSF51445">
    <property type="entry name" value="(Trans)glycosidases"/>
    <property type="match status" value="3"/>
</dbReference>
<organism evidence="8 9">
    <name type="scientific">Polarella glacialis</name>
    <name type="common">Dinoflagellate</name>
    <dbReference type="NCBI Taxonomy" id="89957"/>
    <lineage>
        <taxon>Eukaryota</taxon>
        <taxon>Sar</taxon>
        <taxon>Alveolata</taxon>
        <taxon>Dinophyceae</taxon>
        <taxon>Suessiales</taxon>
        <taxon>Suessiaceae</taxon>
        <taxon>Polarella</taxon>
    </lineage>
</organism>
<dbReference type="Pfam" id="PF00107">
    <property type="entry name" value="ADH_zinc_N"/>
    <property type="match status" value="1"/>
</dbReference>
<comment type="cofactor">
    <cofactor evidence="1">
        <name>Zn(2+)</name>
        <dbReference type="ChEBI" id="CHEBI:29105"/>
    </cofactor>
</comment>
<feature type="domain" description="Alcohol dehydrogenase-like C-terminal" evidence="7">
    <location>
        <begin position="1483"/>
        <end position="1617"/>
    </location>
</feature>
<evidence type="ECO:0000313" key="8">
    <source>
        <dbReference type="EMBL" id="CAE8677804.1"/>
    </source>
</evidence>
<dbReference type="Gene3D" id="3.90.180.10">
    <property type="entry name" value="Medium-chain alcohol dehydrogenases, catalytic domain"/>
    <property type="match status" value="1"/>
</dbReference>
<reference evidence="8" key="1">
    <citation type="submission" date="2021-02" db="EMBL/GenBank/DDBJ databases">
        <authorList>
            <person name="Dougan E. K."/>
            <person name="Rhodes N."/>
            <person name="Thang M."/>
            <person name="Chan C."/>
        </authorList>
    </citation>
    <scope>NUCLEOTIDE SEQUENCE</scope>
</reference>
<dbReference type="Gene3D" id="3.20.20.80">
    <property type="entry name" value="Glycosidases"/>
    <property type="match status" value="3"/>
</dbReference>
<feature type="region of interest" description="Disordered" evidence="6">
    <location>
        <begin position="481"/>
        <end position="519"/>
    </location>
</feature>
<dbReference type="PANTHER" id="PTHR42940:SF3">
    <property type="entry name" value="ALCOHOL DEHYDROGENASE 1-RELATED"/>
    <property type="match status" value="1"/>
</dbReference>
<keyword evidence="3" id="KW-0862">Zinc</keyword>
<feature type="compositionally biased region" description="Polar residues" evidence="6">
    <location>
        <begin position="903"/>
        <end position="918"/>
    </location>
</feature>
<evidence type="ECO:0000256" key="6">
    <source>
        <dbReference type="SAM" id="MobiDB-lite"/>
    </source>
</evidence>